<evidence type="ECO:0000313" key="1">
    <source>
        <dbReference type="EMBL" id="ETO59932.1"/>
    </source>
</evidence>
<dbReference type="SUPFAM" id="SSF50729">
    <property type="entry name" value="PH domain-like"/>
    <property type="match status" value="1"/>
</dbReference>
<dbReference type="GO" id="GO:0003713">
    <property type="term" value="F:transcription coactivator activity"/>
    <property type="evidence" value="ECO:0007669"/>
    <property type="project" value="InterPro"/>
</dbReference>
<organism evidence="1 2">
    <name type="scientific">Phytophthora nicotianae P1976</name>
    <dbReference type="NCBI Taxonomy" id="1317066"/>
    <lineage>
        <taxon>Eukaryota</taxon>
        <taxon>Sar</taxon>
        <taxon>Stramenopiles</taxon>
        <taxon>Oomycota</taxon>
        <taxon>Peronosporomycetes</taxon>
        <taxon>Peronosporales</taxon>
        <taxon>Peronosporaceae</taxon>
        <taxon>Phytophthora</taxon>
    </lineage>
</organism>
<comment type="caution">
    <text evidence="1">The sequence shown here is derived from an EMBL/GenBank/DDBJ whole genome shotgun (WGS) entry which is preliminary data.</text>
</comment>
<dbReference type="GO" id="GO:0005634">
    <property type="term" value="C:nucleus"/>
    <property type="evidence" value="ECO:0007669"/>
    <property type="project" value="TreeGrafter"/>
</dbReference>
<dbReference type="AlphaFoldDB" id="A0A080YZX1"/>
<dbReference type="CDD" id="cd13214">
    <property type="entry name" value="PH-GRAM_WBP2"/>
    <property type="match status" value="1"/>
</dbReference>
<sequence>MFLSSHHECSLSMSINVQLHEGVVPYLVSPYEKFFFLIHHVKLTVESGNGYPGQGGCFYGGEGRCYVSQYRLVFVADAARGNAAYQSFSLPFYGIRDWSFDVSIFGAKSWKGYVNRVPGGGLVGIGKFTMEFLSYGFDEFRNHVLPLLENSRSLHRRFRDLSTPSVLLLPGKLEGRGDGDSRRLAYYSADDPMTLFVVDKAPASAEGH</sequence>
<dbReference type="GO" id="GO:0031490">
    <property type="term" value="F:chromatin DNA binding"/>
    <property type="evidence" value="ECO:0007669"/>
    <property type="project" value="TreeGrafter"/>
</dbReference>
<dbReference type="EMBL" id="ANJA01004025">
    <property type="protein sequence ID" value="ETO59932.1"/>
    <property type="molecule type" value="Genomic_DNA"/>
</dbReference>
<proteinExistence type="predicted"/>
<gene>
    <name evidence="1" type="ORF">F444_21816</name>
</gene>
<dbReference type="PANTHER" id="PTHR31606:SF1">
    <property type="entry name" value="WW DOMAIN BINDING PROTEIN 2, ISOFORM E"/>
    <property type="match status" value="1"/>
</dbReference>
<protein>
    <recommendedName>
        <fullName evidence="3">GRAM domain-containing protein</fullName>
    </recommendedName>
</protein>
<reference evidence="1 2" key="1">
    <citation type="submission" date="2013-11" db="EMBL/GenBank/DDBJ databases">
        <title>The Genome Sequence of Phytophthora parasitica P1976.</title>
        <authorList>
            <consortium name="The Broad Institute Genomics Platform"/>
            <person name="Russ C."/>
            <person name="Tyler B."/>
            <person name="Panabieres F."/>
            <person name="Shan W."/>
            <person name="Tripathy S."/>
            <person name="Grunwald N."/>
            <person name="Machado M."/>
            <person name="Johnson C.S."/>
            <person name="Walker B."/>
            <person name="Young S."/>
            <person name="Zeng Q."/>
            <person name="Gargeya S."/>
            <person name="Fitzgerald M."/>
            <person name="Haas B."/>
            <person name="Abouelleil A."/>
            <person name="Allen A.W."/>
            <person name="Alvarado L."/>
            <person name="Arachchi H.M."/>
            <person name="Berlin A.M."/>
            <person name="Chapman S.B."/>
            <person name="Gainer-Dewar J."/>
            <person name="Goldberg J."/>
            <person name="Griggs A."/>
            <person name="Gujja S."/>
            <person name="Hansen M."/>
            <person name="Howarth C."/>
            <person name="Imamovic A."/>
            <person name="Ireland A."/>
            <person name="Larimer J."/>
            <person name="McCowan C."/>
            <person name="Murphy C."/>
            <person name="Pearson M."/>
            <person name="Poon T.W."/>
            <person name="Priest M."/>
            <person name="Roberts A."/>
            <person name="Saif S."/>
            <person name="Shea T."/>
            <person name="Sisk P."/>
            <person name="Sykes S."/>
            <person name="Wortman J."/>
            <person name="Nusbaum C."/>
            <person name="Birren B."/>
        </authorList>
    </citation>
    <scope>NUCLEOTIDE SEQUENCE [LARGE SCALE GENOMIC DNA]</scope>
    <source>
        <strain evidence="1 2">P1976</strain>
    </source>
</reference>
<dbReference type="InterPro" id="IPR044852">
    <property type="entry name" value="WBP2-like"/>
</dbReference>
<evidence type="ECO:0008006" key="3">
    <source>
        <dbReference type="Google" id="ProtNLM"/>
    </source>
</evidence>
<dbReference type="PANTHER" id="PTHR31606">
    <property type="entry name" value="WW DOMAIN BINDING PROTEIN 2, ISOFORM E"/>
    <property type="match status" value="1"/>
</dbReference>
<name>A0A080YZX1_PHYNI</name>
<evidence type="ECO:0000313" key="2">
    <source>
        <dbReference type="Proteomes" id="UP000028582"/>
    </source>
</evidence>
<dbReference type="OrthoDB" id="1259151at2759"/>
<dbReference type="Proteomes" id="UP000028582">
    <property type="component" value="Unassembled WGS sequence"/>
</dbReference>
<accession>A0A080YZX1</accession>